<dbReference type="PANTHER" id="PTHR43712:SF2">
    <property type="entry name" value="O-METHYLTRANSFERASE CICE"/>
    <property type="match status" value="1"/>
</dbReference>
<dbReference type="SUPFAM" id="SSF53335">
    <property type="entry name" value="S-adenosyl-L-methionine-dependent methyltransferases"/>
    <property type="match status" value="1"/>
</dbReference>
<evidence type="ECO:0000256" key="1">
    <source>
        <dbReference type="ARBA" id="ARBA00022603"/>
    </source>
</evidence>
<dbReference type="InterPro" id="IPR036390">
    <property type="entry name" value="WH_DNA-bd_sf"/>
</dbReference>
<keyword evidence="6" id="KW-1185">Reference proteome</keyword>
<feature type="domain" description="O-methyltransferase C-terminal" evidence="4">
    <location>
        <begin position="238"/>
        <end position="438"/>
    </location>
</feature>
<dbReference type="Gene3D" id="3.40.50.150">
    <property type="entry name" value="Vaccinia Virus protein VP39"/>
    <property type="match status" value="1"/>
</dbReference>
<dbReference type="InterPro" id="IPR016461">
    <property type="entry name" value="COMT-like"/>
</dbReference>
<dbReference type="InterPro" id="IPR029063">
    <property type="entry name" value="SAM-dependent_MTases_sf"/>
</dbReference>
<keyword evidence="2 5" id="KW-0808">Transferase</keyword>
<dbReference type="Pfam" id="PF00891">
    <property type="entry name" value="Methyltransf_2"/>
    <property type="match status" value="1"/>
</dbReference>
<accession>A0A0D7BLI5</accession>
<dbReference type="GO" id="GO:0008171">
    <property type="term" value="F:O-methyltransferase activity"/>
    <property type="evidence" value="ECO:0007669"/>
    <property type="project" value="InterPro"/>
</dbReference>
<keyword evidence="3" id="KW-0949">S-adenosyl-L-methionine</keyword>
<gene>
    <name evidence="5" type="ORF">CYLTODRAFT_487586</name>
</gene>
<dbReference type="AlphaFoldDB" id="A0A0D7BLI5"/>
<reference evidence="5 6" key="1">
    <citation type="journal article" date="2015" name="Fungal Genet. Biol.">
        <title>Evolution of novel wood decay mechanisms in Agaricales revealed by the genome sequences of Fistulina hepatica and Cylindrobasidium torrendii.</title>
        <authorList>
            <person name="Floudas D."/>
            <person name="Held B.W."/>
            <person name="Riley R."/>
            <person name="Nagy L.G."/>
            <person name="Koehler G."/>
            <person name="Ransdell A.S."/>
            <person name="Younus H."/>
            <person name="Chow J."/>
            <person name="Chiniquy J."/>
            <person name="Lipzen A."/>
            <person name="Tritt A."/>
            <person name="Sun H."/>
            <person name="Haridas S."/>
            <person name="LaButti K."/>
            <person name="Ohm R.A."/>
            <person name="Kues U."/>
            <person name="Blanchette R.A."/>
            <person name="Grigoriev I.V."/>
            <person name="Minto R.E."/>
            <person name="Hibbett D.S."/>
        </authorList>
    </citation>
    <scope>NUCLEOTIDE SEQUENCE [LARGE SCALE GENOMIC DNA]</scope>
    <source>
        <strain evidence="5 6">FP15055 ss-10</strain>
    </source>
</reference>
<name>A0A0D7BLI5_9AGAR</name>
<organism evidence="5 6">
    <name type="scientific">Cylindrobasidium torrendii FP15055 ss-10</name>
    <dbReference type="NCBI Taxonomy" id="1314674"/>
    <lineage>
        <taxon>Eukaryota</taxon>
        <taxon>Fungi</taxon>
        <taxon>Dikarya</taxon>
        <taxon>Basidiomycota</taxon>
        <taxon>Agaricomycotina</taxon>
        <taxon>Agaricomycetes</taxon>
        <taxon>Agaricomycetidae</taxon>
        <taxon>Agaricales</taxon>
        <taxon>Marasmiineae</taxon>
        <taxon>Physalacriaceae</taxon>
        <taxon>Cylindrobasidium</taxon>
    </lineage>
</organism>
<evidence type="ECO:0000313" key="6">
    <source>
        <dbReference type="Proteomes" id="UP000054007"/>
    </source>
</evidence>
<dbReference type="SUPFAM" id="SSF46785">
    <property type="entry name" value="Winged helix' DNA-binding domain"/>
    <property type="match status" value="1"/>
</dbReference>
<evidence type="ECO:0000256" key="2">
    <source>
        <dbReference type="ARBA" id="ARBA00022679"/>
    </source>
</evidence>
<dbReference type="EMBL" id="KN880459">
    <property type="protein sequence ID" value="KIY71085.1"/>
    <property type="molecule type" value="Genomic_DNA"/>
</dbReference>
<evidence type="ECO:0000313" key="5">
    <source>
        <dbReference type="EMBL" id="KIY71085.1"/>
    </source>
</evidence>
<evidence type="ECO:0000256" key="3">
    <source>
        <dbReference type="ARBA" id="ARBA00022691"/>
    </source>
</evidence>
<dbReference type="GO" id="GO:0032259">
    <property type="term" value="P:methylation"/>
    <property type="evidence" value="ECO:0007669"/>
    <property type="project" value="UniProtKB-KW"/>
</dbReference>
<keyword evidence="1 5" id="KW-0489">Methyltransferase</keyword>
<proteinExistence type="predicted"/>
<dbReference type="Proteomes" id="UP000054007">
    <property type="component" value="Unassembled WGS sequence"/>
</dbReference>
<dbReference type="Gene3D" id="1.10.10.10">
    <property type="entry name" value="Winged helix-like DNA-binding domain superfamily/Winged helix DNA-binding domain"/>
    <property type="match status" value="1"/>
</dbReference>
<dbReference type="PROSITE" id="PS51683">
    <property type="entry name" value="SAM_OMT_II"/>
    <property type="match status" value="1"/>
</dbReference>
<dbReference type="OrthoDB" id="2410195at2759"/>
<protein>
    <submittedName>
        <fullName evidence="5">S-adenosyl-L-methionine-dependent methyltransferase</fullName>
    </submittedName>
</protein>
<evidence type="ECO:0000259" key="4">
    <source>
        <dbReference type="Pfam" id="PF00891"/>
    </source>
</evidence>
<dbReference type="PANTHER" id="PTHR43712">
    <property type="entry name" value="PUTATIVE (AFU_ORTHOLOGUE AFUA_4G14580)-RELATED"/>
    <property type="match status" value="1"/>
</dbReference>
<dbReference type="InterPro" id="IPR001077">
    <property type="entry name" value="COMT_C"/>
</dbReference>
<dbReference type="InterPro" id="IPR036388">
    <property type="entry name" value="WH-like_DNA-bd_sf"/>
</dbReference>
<sequence length="456" mass="49648">MSTSPTSSPLGALVNILDQNVTALEDAYAKAGAESVPSLDDLYSPSPLDKDPVIAGYRKSIIAASDHLSNSVGLPFENTQTAVGGLYALLVIGIVEDANIPDILLEAGVQGMHAKDIAAICGLDASIIARCLRYLATRHIFREISPDVFTNNRNSSIFVKGQPVQELKANPEGRYSTPSFAATIRMMNDEMLVGACAMNDWVKSPGSADSAFSLGHKTDKNIWEWYALPGNELRARRFANHMRNVTAQFPNEIIVKAIDGASMKEDEVVVDMGGGVGHAVLVLSKAYPHLKFVLQDLPNQKDPALSFWNANAPDTLSSGKVTFQEHNFFEAQPVEGAAVYFMRACLHDWPDVKAQRIMQRVCDAATPGYSKLVVMEGIMRHVCEDPAIPSDAPWPLLRNYGVAGSGFQTLADFQVLNICNGKERTVQDFRELGASAGWKLEEVRQGAMMAYIFVPA</sequence>
<dbReference type="STRING" id="1314674.A0A0D7BLI5"/>